<reference evidence="1 2" key="1">
    <citation type="submission" date="2018-08" db="EMBL/GenBank/DDBJ databases">
        <title>A genome reference for cultivated species of the human gut microbiota.</title>
        <authorList>
            <person name="Zou Y."/>
            <person name="Xue W."/>
            <person name="Luo G."/>
        </authorList>
    </citation>
    <scope>NUCLEOTIDE SEQUENCE [LARGE SCALE GENOMIC DNA]</scope>
    <source>
        <strain evidence="1 2">OM07-13</strain>
    </source>
</reference>
<evidence type="ECO:0000313" key="2">
    <source>
        <dbReference type="Proteomes" id="UP000260758"/>
    </source>
</evidence>
<dbReference type="RefSeq" id="WP_117718032.1">
    <property type="nucleotide sequence ID" value="NZ_QSTP01000001.1"/>
</dbReference>
<comment type="caution">
    <text evidence="1">The sequence shown here is derived from an EMBL/GenBank/DDBJ whole genome shotgun (WGS) entry which is preliminary data.</text>
</comment>
<organism evidence="1 2">
    <name type="scientific">Agathobacter rectalis</name>
    <dbReference type="NCBI Taxonomy" id="39491"/>
    <lineage>
        <taxon>Bacteria</taxon>
        <taxon>Bacillati</taxon>
        <taxon>Bacillota</taxon>
        <taxon>Clostridia</taxon>
        <taxon>Lachnospirales</taxon>
        <taxon>Lachnospiraceae</taxon>
        <taxon>Agathobacter</taxon>
    </lineage>
</organism>
<dbReference type="Proteomes" id="UP000260758">
    <property type="component" value="Unassembled WGS sequence"/>
</dbReference>
<proteinExistence type="predicted"/>
<protein>
    <submittedName>
        <fullName evidence="1">Uncharacterized protein</fullName>
    </submittedName>
</protein>
<sequence length="178" mass="20963">MDIKYKNLTKAEVKYLKDYNVDDEVIQSINAIQRKRHGADRFCADTYVDTYVGFFSKLNQKYNISISKFEKLYDDNEPYRYKAYYSLAQKYGDDIAEKICFSLIDSNIDNVLLWNFMKDIANCNDKLSIYDINKTLDFVKSFAIGINENKLNNIVEDLSSDMVKKSVENDYEYDDLDR</sequence>
<accession>A0A3E4YLU8</accession>
<gene>
    <name evidence="1" type="ORF">DXB99_01715</name>
</gene>
<dbReference type="EMBL" id="QSTP01000001">
    <property type="protein sequence ID" value="RGM75274.1"/>
    <property type="molecule type" value="Genomic_DNA"/>
</dbReference>
<dbReference type="AlphaFoldDB" id="A0A3E4YLU8"/>
<evidence type="ECO:0000313" key="1">
    <source>
        <dbReference type="EMBL" id="RGM75274.1"/>
    </source>
</evidence>
<name>A0A3E4YLU8_9FIRM</name>